<feature type="signal peptide" evidence="2">
    <location>
        <begin position="1"/>
        <end position="19"/>
    </location>
</feature>
<reference evidence="3" key="1">
    <citation type="submission" date="2023-09" db="EMBL/GenBank/DDBJ databases">
        <title>Undibacterium sp. 20NA77.5 isolated from freshwater.</title>
        <authorList>
            <person name="Le V."/>
            <person name="Ko S.-R."/>
            <person name="Ahn C.-Y."/>
            <person name="Oh H.-M."/>
        </authorList>
    </citation>
    <scope>NUCLEOTIDE SEQUENCE</scope>
    <source>
        <strain evidence="3">20NA77.5</strain>
    </source>
</reference>
<organism evidence="3 4">
    <name type="scientific">Undibacterium cyanobacteriorum</name>
    <dbReference type="NCBI Taxonomy" id="3073561"/>
    <lineage>
        <taxon>Bacteria</taxon>
        <taxon>Pseudomonadati</taxon>
        <taxon>Pseudomonadota</taxon>
        <taxon>Betaproteobacteria</taxon>
        <taxon>Burkholderiales</taxon>
        <taxon>Oxalobacteraceae</taxon>
        <taxon>Undibacterium</taxon>
    </lineage>
</organism>
<sequence>MFKIICTLMLIAASCSLSAQQLNPEQKAIQSLIASTYDQANSKVQTSPIVTVADYAIADWIQGEKGGRALLKKTNGNWEITMCGGQGLTVAKNLIEIGIPTAQAHELANALKAAETQLDQQKIKLFDSFGKTISLKEMQGNHHADRANKNEKTEKHPHHP</sequence>
<keyword evidence="2" id="KW-0732">Signal</keyword>
<evidence type="ECO:0000313" key="3">
    <source>
        <dbReference type="EMBL" id="WMW81902.1"/>
    </source>
</evidence>
<gene>
    <name evidence="3" type="ORF">RF679_06355</name>
</gene>
<feature type="compositionally biased region" description="Basic and acidic residues" evidence="1">
    <location>
        <begin position="139"/>
        <end position="154"/>
    </location>
</feature>
<feature type="chain" id="PRO_5046212548" evidence="2">
    <location>
        <begin position="20"/>
        <end position="160"/>
    </location>
</feature>
<feature type="region of interest" description="Disordered" evidence="1">
    <location>
        <begin position="137"/>
        <end position="160"/>
    </location>
</feature>
<accession>A0ABY9RL28</accession>
<evidence type="ECO:0000256" key="1">
    <source>
        <dbReference type="SAM" id="MobiDB-lite"/>
    </source>
</evidence>
<protein>
    <submittedName>
        <fullName evidence="3">Copper uptake system-associated protein</fullName>
    </submittedName>
</protein>
<dbReference type="Proteomes" id="UP001181355">
    <property type="component" value="Chromosome"/>
</dbReference>
<keyword evidence="4" id="KW-1185">Reference proteome</keyword>
<name>A0ABY9RL28_9BURK</name>
<evidence type="ECO:0000256" key="2">
    <source>
        <dbReference type="SAM" id="SignalP"/>
    </source>
</evidence>
<dbReference type="PROSITE" id="PS51257">
    <property type="entry name" value="PROKAR_LIPOPROTEIN"/>
    <property type="match status" value="1"/>
</dbReference>
<dbReference type="EMBL" id="CP133720">
    <property type="protein sequence ID" value="WMW81902.1"/>
    <property type="molecule type" value="Genomic_DNA"/>
</dbReference>
<dbReference type="NCBIfam" id="NF033672">
    <property type="entry name" value="mbn_chaper_assoc"/>
    <property type="match status" value="1"/>
</dbReference>
<evidence type="ECO:0000313" key="4">
    <source>
        <dbReference type="Proteomes" id="UP001181355"/>
    </source>
</evidence>
<proteinExistence type="predicted"/>
<dbReference type="RefSeq" id="WP_309483379.1">
    <property type="nucleotide sequence ID" value="NZ_CP133720.1"/>
</dbReference>